<dbReference type="RefSeq" id="WP_244645633.1">
    <property type="nucleotide sequence ID" value="NZ_BMMF01000015.1"/>
</dbReference>
<keyword evidence="1" id="KW-1133">Transmembrane helix</keyword>
<feature type="transmembrane region" description="Helical" evidence="1">
    <location>
        <begin position="181"/>
        <end position="201"/>
    </location>
</feature>
<feature type="transmembrane region" description="Helical" evidence="1">
    <location>
        <begin position="340"/>
        <end position="365"/>
    </location>
</feature>
<sequence>MHSVSSHARRRPARVPHWLTGGFRPFFFLGALAIAASALMWIPVLLGKLALPTLLAPRDWHVHAMLFGGIPALIAGFLLTAVANWTGRKPVAGATLLLLVVSWLAGMIAVSTSAIIGAGPAAAIDMLFPIALIWVVANEIVAARNYRNLRVVGVVALLAIANGAFHYEAHAVGFAEFATRAAVALVLVLVMLIGGRIIPAFTRNWLNARKSSRLPAPFDRTDAATMVVSAAALVLWAWEPSAPATAWLLVSAGVLNLYRLSRWCGLEARREPLLAVLHVGFATIPLGFFTLGGALLVPGAIDPAGALHVWTMGTFGVMTLAVMTRASLGHSGRELRAGKLEIAIFALVVIGFLARLFAVFAGGAVVHVLEFAGLAWALAYLVFAVGYARMLLVNSGAP</sequence>
<dbReference type="Pfam" id="PF05940">
    <property type="entry name" value="NnrS"/>
    <property type="match status" value="1"/>
</dbReference>
<feature type="transmembrane region" description="Helical" evidence="1">
    <location>
        <begin position="149"/>
        <end position="169"/>
    </location>
</feature>
<accession>A0A917QHW8</accession>
<dbReference type="AlphaFoldDB" id="A0A917QHW8"/>
<organism evidence="2 3">
    <name type="scientific">Salinarimonas ramus</name>
    <dbReference type="NCBI Taxonomy" id="690164"/>
    <lineage>
        <taxon>Bacteria</taxon>
        <taxon>Pseudomonadati</taxon>
        <taxon>Pseudomonadota</taxon>
        <taxon>Alphaproteobacteria</taxon>
        <taxon>Hyphomicrobiales</taxon>
        <taxon>Salinarimonadaceae</taxon>
        <taxon>Salinarimonas</taxon>
    </lineage>
</organism>
<evidence type="ECO:0000313" key="2">
    <source>
        <dbReference type="EMBL" id="GGK51551.1"/>
    </source>
</evidence>
<evidence type="ECO:0000313" key="3">
    <source>
        <dbReference type="Proteomes" id="UP000600449"/>
    </source>
</evidence>
<dbReference type="EMBL" id="BMMF01000015">
    <property type="protein sequence ID" value="GGK51551.1"/>
    <property type="molecule type" value="Genomic_DNA"/>
</dbReference>
<feature type="transmembrane region" description="Helical" evidence="1">
    <location>
        <begin position="273"/>
        <end position="301"/>
    </location>
</feature>
<reference evidence="2 3" key="1">
    <citation type="journal article" date="2014" name="Int. J. Syst. Evol. Microbiol.">
        <title>Complete genome sequence of Corynebacterium casei LMG S-19264T (=DSM 44701T), isolated from a smear-ripened cheese.</title>
        <authorList>
            <consortium name="US DOE Joint Genome Institute (JGI-PGF)"/>
            <person name="Walter F."/>
            <person name="Albersmeier A."/>
            <person name="Kalinowski J."/>
            <person name="Ruckert C."/>
        </authorList>
    </citation>
    <scope>NUCLEOTIDE SEQUENCE [LARGE SCALE GENOMIC DNA]</scope>
    <source>
        <strain evidence="2 3">CGMCC 1.9161</strain>
    </source>
</reference>
<evidence type="ECO:0000256" key="1">
    <source>
        <dbReference type="SAM" id="Phobius"/>
    </source>
</evidence>
<dbReference type="InterPro" id="IPR010266">
    <property type="entry name" value="NnrS"/>
</dbReference>
<name>A0A917QHW8_9HYPH</name>
<feature type="transmembrane region" description="Helical" evidence="1">
    <location>
        <begin position="371"/>
        <end position="392"/>
    </location>
</feature>
<feature type="transmembrane region" description="Helical" evidence="1">
    <location>
        <begin position="62"/>
        <end position="83"/>
    </location>
</feature>
<feature type="transmembrane region" description="Helical" evidence="1">
    <location>
        <begin position="115"/>
        <end position="137"/>
    </location>
</feature>
<dbReference type="Proteomes" id="UP000600449">
    <property type="component" value="Unassembled WGS sequence"/>
</dbReference>
<feature type="transmembrane region" description="Helical" evidence="1">
    <location>
        <begin position="307"/>
        <end position="328"/>
    </location>
</feature>
<feature type="transmembrane region" description="Helical" evidence="1">
    <location>
        <begin position="21"/>
        <end position="42"/>
    </location>
</feature>
<protein>
    <submittedName>
        <fullName evidence="2">Short-chain dehydrogenase</fullName>
    </submittedName>
</protein>
<proteinExistence type="predicted"/>
<comment type="caution">
    <text evidence="2">The sequence shown here is derived from an EMBL/GenBank/DDBJ whole genome shotgun (WGS) entry which is preliminary data.</text>
</comment>
<keyword evidence="3" id="KW-1185">Reference proteome</keyword>
<feature type="transmembrane region" description="Helical" evidence="1">
    <location>
        <begin position="90"/>
        <end position="109"/>
    </location>
</feature>
<keyword evidence="1" id="KW-0812">Transmembrane</keyword>
<keyword evidence="1" id="KW-0472">Membrane</keyword>
<gene>
    <name evidence="2" type="ORF">GCM10011322_43210</name>
</gene>